<evidence type="ECO:0000256" key="1">
    <source>
        <dbReference type="ARBA" id="ARBA00004123"/>
    </source>
</evidence>
<evidence type="ECO:0000313" key="5">
    <source>
        <dbReference type="EMBL" id="QSD99570.1"/>
    </source>
</evidence>
<dbReference type="Gene3D" id="1.10.10.60">
    <property type="entry name" value="Homeodomain-like"/>
    <property type="match status" value="2"/>
</dbReference>
<evidence type="ECO:0000256" key="2">
    <source>
        <dbReference type="ARBA" id="ARBA00023242"/>
    </source>
</evidence>
<dbReference type="GO" id="GO:0005634">
    <property type="term" value="C:nucleus"/>
    <property type="evidence" value="ECO:0007669"/>
    <property type="project" value="UniProtKB-SubCell"/>
</dbReference>
<dbReference type="InterPro" id="IPR017930">
    <property type="entry name" value="Myb_dom"/>
</dbReference>
<dbReference type="GO" id="GO:0000981">
    <property type="term" value="F:DNA-binding transcription factor activity, RNA polymerase II-specific"/>
    <property type="evidence" value="ECO:0007669"/>
    <property type="project" value="TreeGrafter"/>
</dbReference>
<dbReference type="InterPro" id="IPR009057">
    <property type="entry name" value="Homeodomain-like_sf"/>
</dbReference>
<dbReference type="PROSITE" id="PS50090">
    <property type="entry name" value="MYB_LIKE"/>
    <property type="match status" value="1"/>
</dbReference>
<dbReference type="CDD" id="cd00167">
    <property type="entry name" value="SANT"/>
    <property type="match status" value="1"/>
</dbReference>
<dbReference type="AlphaFoldDB" id="A0A896WBS2"/>
<proteinExistence type="predicted"/>
<sequence>MVKNNEENEKFGNTKLSGKCHWRPFEDAKLRKLVDEFGPRNWKNIAEQIHGRSGRRRELLISHRLHGNKWAQIRKLFRGRTDNALKNHFHVIMARKQRELSPSISRKQKIQFKRSVGQYNHSYSNSNISVSDLVAANMNNESIPGESGNVRDKIKVSFIDFLGVGES</sequence>
<reference evidence="5" key="1">
    <citation type="journal article" name="Plants (Basel)">
        <title>NAC and MYB Families and Lignin Biosynthesis-Related Members Identification and Expression Analysis in Melilotus albus.</title>
        <authorList>
            <person name="Chen L."/>
            <person name="Wu F."/>
            <person name="Zhang J."/>
        </authorList>
    </citation>
    <scope>NUCLEOTIDE SEQUENCE</scope>
</reference>
<feature type="domain" description="HTH myb-type" evidence="4">
    <location>
        <begin position="19"/>
        <end position="54"/>
    </location>
</feature>
<dbReference type="GO" id="GO:0000978">
    <property type="term" value="F:RNA polymerase II cis-regulatory region sequence-specific DNA binding"/>
    <property type="evidence" value="ECO:0007669"/>
    <property type="project" value="TreeGrafter"/>
</dbReference>
<dbReference type="InterPro" id="IPR001005">
    <property type="entry name" value="SANT/Myb"/>
</dbReference>
<gene>
    <name evidence="5" type="primary">EVM0008726.1</name>
</gene>
<dbReference type="Pfam" id="PF00249">
    <property type="entry name" value="Myb_DNA-binding"/>
    <property type="match status" value="2"/>
</dbReference>
<dbReference type="PANTHER" id="PTHR45614">
    <property type="entry name" value="MYB PROTEIN-RELATED"/>
    <property type="match status" value="1"/>
</dbReference>
<dbReference type="EMBL" id="MW302416">
    <property type="protein sequence ID" value="QSD99570.1"/>
    <property type="molecule type" value="Genomic_DNA"/>
</dbReference>
<dbReference type="PANTHER" id="PTHR45614:SF259">
    <property type="entry name" value="MYB DOMAIN PROTEIN 89-RELATED"/>
    <property type="match status" value="1"/>
</dbReference>
<dbReference type="InterPro" id="IPR050560">
    <property type="entry name" value="MYB_TF"/>
</dbReference>
<dbReference type="SUPFAM" id="SSF46689">
    <property type="entry name" value="Homeodomain-like"/>
    <property type="match status" value="1"/>
</dbReference>
<dbReference type="SMART" id="SM00717">
    <property type="entry name" value="SANT"/>
    <property type="match status" value="1"/>
</dbReference>
<evidence type="ECO:0000259" key="3">
    <source>
        <dbReference type="PROSITE" id="PS50090"/>
    </source>
</evidence>
<protein>
    <submittedName>
        <fullName evidence="5">MYB family transcription factor</fullName>
    </submittedName>
</protein>
<dbReference type="PROSITE" id="PS51294">
    <property type="entry name" value="HTH_MYB"/>
    <property type="match status" value="2"/>
</dbReference>
<name>A0A896WBS2_MELAB</name>
<evidence type="ECO:0000259" key="4">
    <source>
        <dbReference type="PROSITE" id="PS51294"/>
    </source>
</evidence>
<keyword evidence="2" id="KW-0539">Nucleus</keyword>
<organism evidence="5">
    <name type="scientific">Melilotus albus</name>
    <name type="common">White sweet clover</name>
    <name type="synonym">Melilotus officinalis subsp. albus</name>
    <dbReference type="NCBI Taxonomy" id="47082"/>
    <lineage>
        <taxon>Eukaryota</taxon>
        <taxon>Viridiplantae</taxon>
        <taxon>Streptophyta</taxon>
        <taxon>Embryophyta</taxon>
        <taxon>Tracheophyta</taxon>
        <taxon>Spermatophyta</taxon>
        <taxon>Magnoliopsida</taxon>
        <taxon>eudicotyledons</taxon>
        <taxon>Gunneridae</taxon>
        <taxon>Pentapetalae</taxon>
        <taxon>rosids</taxon>
        <taxon>fabids</taxon>
        <taxon>Fabales</taxon>
        <taxon>Fabaceae</taxon>
        <taxon>Papilionoideae</taxon>
        <taxon>50 kb inversion clade</taxon>
        <taxon>NPAAA clade</taxon>
        <taxon>Hologalegina</taxon>
        <taxon>IRL clade</taxon>
        <taxon>Trifolieae</taxon>
        <taxon>Melilotus</taxon>
    </lineage>
</organism>
<comment type="subcellular location">
    <subcellularLocation>
        <location evidence="1">Nucleus</location>
    </subcellularLocation>
</comment>
<accession>A0A896WBS2</accession>
<feature type="domain" description="HTH myb-type" evidence="4">
    <location>
        <begin position="63"/>
        <end position="97"/>
    </location>
</feature>
<feature type="domain" description="Myb-like" evidence="3">
    <location>
        <begin position="22"/>
        <end position="55"/>
    </location>
</feature>